<dbReference type="Proteomes" id="UP001066276">
    <property type="component" value="Chromosome 9"/>
</dbReference>
<sequence length="81" mass="9196">LILLADICLTKPSGEGLNRICCQIQTLGQRHANFSSQHPLSHHEATDLLYRSLMFEEHYNSYLHYCAVAHTQDIQHGSCCI</sequence>
<evidence type="ECO:0000313" key="1">
    <source>
        <dbReference type="EMBL" id="KAJ1106141.1"/>
    </source>
</evidence>
<organism evidence="1 2">
    <name type="scientific">Pleurodeles waltl</name>
    <name type="common">Iberian ribbed newt</name>
    <dbReference type="NCBI Taxonomy" id="8319"/>
    <lineage>
        <taxon>Eukaryota</taxon>
        <taxon>Metazoa</taxon>
        <taxon>Chordata</taxon>
        <taxon>Craniata</taxon>
        <taxon>Vertebrata</taxon>
        <taxon>Euteleostomi</taxon>
        <taxon>Amphibia</taxon>
        <taxon>Batrachia</taxon>
        <taxon>Caudata</taxon>
        <taxon>Salamandroidea</taxon>
        <taxon>Salamandridae</taxon>
        <taxon>Pleurodelinae</taxon>
        <taxon>Pleurodeles</taxon>
    </lineage>
</organism>
<accession>A0AAV7MQW8</accession>
<comment type="caution">
    <text evidence="1">The sequence shown here is derived from an EMBL/GenBank/DDBJ whole genome shotgun (WGS) entry which is preliminary data.</text>
</comment>
<name>A0AAV7MQW8_PLEWA</name>
<keyword evidence="2" id="KW-1185">Reference proteome</keyword>
<feature type="non-terminal residue" evidence="1">
    <location>
        <position position="81"/>
    </location>
</feature>
<reference evidence="1" key="1">
    <citation type="journal article" date="2022" name="bioRxiv">
        <title>Sequencing and chromosome-scale assembly of the giantPleurodeles waltlgenome.</title>
        <authorList>
            <person name="Brown T."/>
            <person name="Elewa A."/>
            <person name="Iarovenko S."/>
            <person name="Subramanian E."/>
            <person name="Araus A.J."/>
            <person name="Petzold A."/>
            <person name="Susuki M."/>
            <person name="Suzuki K.-i.T."/>
            <person name="Hayashi T."/>
            <person name="Toyoda A."/>
            <person name="Oliveira C."/>
            <person name="Osipova E."/>
            <person name="Leigh N.D."/>
            <person name="Simon A."/>
            <person name="Yun M.H."/>
        </authorList>
    </citation>
    <scope>NUCLEOTIDE SEQUENCE</scope>
    <source>
        <strain evidence="1">20211129_DDA</strain>
        <tissue evidence="1">Liver</tissue>
    </source>
</reference>
<dbReference type="AlphaFoldDB" id="A0AAV7MQW8"/>
<gene>
    <name evidence="1" type="ORF">NDU88_003544</name>
</gene>
<protein>
    <submittedName>
        <fullName evidence="1">Uncharacterized protein</fullName>
    </submittedName>
</protein>
<proteinExistence type="predicted"/>
<dbReference type="EMBL" id="JANPWB010000013">
    <property type="protein sequence ID" value="KAJ1106141.1"/>
    <property type="molecule type" value="Genomic_DNA"/>
</dbReference>
<feature type="non-terminal residue" evidence="1">
    <location>
        <position position="1"/>
    </location>
</feature>
<evidence type="ECO:0000313" key="2">
    <source>
        <dbReference type="Proteomes" id="UP001066276"/>
    </source>
</evidence>